<evidence type="ECO:0000313" key="2">
    <source>
        <dbReference type="EMBL" id="EFX66813.1"/>
    </source>
</evidence>
<evidence type="ECO:0000256" key="1">
    <source>
        <dbReference type="SAM" id="Phobius"/>
    </source>
</evidence>
<keyword evidence="3" id="KW-1185">Reference proteome</keyword>
<proteinExistence type="predicted"/>
<gene>
    <name evidence="2" type="ORF">DAPPUDRAFT_331679</name>
</gene>
<dbReference type="AlphaFoldDB" id="E9HN42"/>
<dbReference type="InParanoid" id="E9HN42"/>
<reference evidence="2 3" key="1">
    <citation type="journal article" date="2011" name="Science">
        <title>The ecoresponsive genome of Daphnia pulex.</title>
        <authorList>
            <person name="Colbourne J.K."/>
            <person name="Pfrender M.E."/>
            <person name="Gilbert D."/>
            <person name="Thomas W.K."/>
            <person name="Tucker A."/>
            <person name="Oakley T.H."/>
            <person name="Tokishita S."/>
            <person name="Aerts A."/>
            <person name="Arnold G.J."/>
            <person name="Basu M.K."/>
            <person name="Bauer D.J."/>
            <person name="Caceres C.E."/>
            <person name="Carmel L."/>
            <person name="Casola C."/>
            <person name="Choi J.H."/>
            <person name="Detter J.C."/>
            <person name="Dong Q."/>
            <person name="Dusheyko S."/>
            <person name="Eads B.D."/>
            <person name="Frohlich T."/>
            <person name="Geiler-Samerotte K.A."/>
            <person name="Gerlach D."/>
            <person name="Hatcher P."/>
            <person name="Jogdeo S."/>
            <person name="Krijgsveld J."/>
            <person name="Kriventseva E.V."/>
            <person name="Kultz D."/>
            <person name="Laforsch C."/>
            <person name="Lindquist E."/>
            <person name="Lopez J."/>
            <person name="Manak J.R."/>
            <person name="Muller J."/>
            <person name="Pangilinan J."/>
            <person name="Patwardhan R.P."/>
            <person name="Pitluck S."/>
            <person name="Pritham E.J."/>
            <person name="Rechtsteiner A."/>
            <person name="Rho M."/>
            <person name="Rogozin I.B."/>
            <person name="Sakarya O."/>
            <person name="Salamov A."/>
            <person name="Schaack S."/>
            <person name="Shapiro H."/>
            <person name="Shiga Y."/>
            <person name="Skalitzky C."/>
            <person name="Smith Z."/>
            <person name="Souvorov A."/>
            <person name="Sung W."/>
            <person name="Tang Z."/>
            <person name="Tsuchiya D."/>
            <person name="Tu H."/>
            <person name="Vos H."/>
            <person name="Wang M."/>
            <person name="Wolf Y.I."/>
            <person name="Yamagata H."/>
            <person name="Yamada T."/>
            <person name="Ye Y."/>
            <person name="Shaw J.R."/>
            <person name="Andrews J."/>
            <person name="Crease T.J."/>
            <person name="Tang H."/>
            <person name="Lucas S.M."/>
            <person name="Robertson H.M."/>
            <person name="Bork P."/>
            <person name="Koonin E.V."/>
            <person name="Zdobnov E.M."/>
            <person name="Grigoriev I.V."/>
            <person name="Lynch M."/>
            <person name="Boore J.L."/>
        </authorList>
    </citation>
    <scope>NUCLEOTIDE SEQUENCE [LARGE SCALE GENOMIC DNA]</scope>
</reference>
<keyword evidence="1" id="KW-0812">Transmembrane</keyword>
<protein>
    <submittedName>
        <fullName evidence="2">Uncharacterized protein</fullName>
    </submittedName>
</protein>
<dbReference type="EMBL" id="GL732693">
    <property type="protein sequence ID" value="EFX66813.1"/>
    <property type="molecule type" value="Genomic_DNA"/>
</dbReference>
<keyword evidence="1" id="KW-1133">Transmembrane helix</keyword>
<organism evidence="2 3">
    <name type="scientific">Daphnia pulex</name>
    <name type="common">Water flea</name>
    <dbReference type="NCBI Taxonomy" id="6669"/>
    <lineage>
        <taxon>Eukaryota</taxon>
        <taxon>Metazoa</taxon>
        <taxon>Ecdysozoa</taxon>
        <taxon>Arthropoda</taxon>
        <taxon>Crustacea</taxon>
        <taxon>Branchiopoda</taxon>
        <taxon>Diplostraca</taxon>
        <taxon>Cladocera</taxon>
        <taxon>Anomopoda</taxon>
        <taxon>Daphniidae</taxon>
        <taxon>Daphnia</taxon>
    </lineage>
</organism>
<dbReference type="HOGENOM" id="CLU_1940198_0_0_1"/>
<dbReference type="Proteomes" id="UP000000305">
    <property type="component" value="Unassembled WGS sequence"/>
</dbReference>
<feature type="transmembrane region" description="Helical" evidence="1">
    <location>
        <begin position="28"/>
        <end position="47"/>
    </location>
</feature>
<keyword evidence="1" id="KW-0472">Membrane</keyword>
<dbReference type="KEGG" id="dpx:DAPPUDRAFT_331679"/>
<accession>E9HN42</accession>
<name>E9HN42_DAPPU</name>
<sequence length="130" mass="14699">MDSFVEAKNESPKKMDQATNTLFRKETALVILIILNIVAAVCLANVIEKRYKQPLERITPDLDGANTTMTDTRTGATNQPTVVTIENDDLTLEEVEAILIKCGKIADRVTEEITEIYELIIEFEKQRKNE</sequence>
<evidence type="ECO:0000313" key="3">
    <source>
        <dbReference type="Proteomes" id="UP000000305"/>
    </source>
</evidence>